<gene>
    <name evidence="5" type="primary">truB</name>
    <name evidence="8" type="ORF">EI71_00988</name>
</gene>
<dbReference type="HAMAP" id="MF_01080">
    <property type="entry name" value="TruB_bact"/>
    <property type="match status" value="1"/>
</dbReference>
<dbReference type="Gene3D" id="3.30.2350.10">
    <property type="entry name" value="Pseudouridine synthase"/>
    <property type="match status" value="1"/>
</dbReference>
<dbReference type="OrthoDB" id="9802309at2"/>
<evidence type="ECO:0000256" key="2">
    <source>
        <dbReference type="ARBA" id="ARBA00005642"/>
    </source>
</evidence>
<accession>A0A397S173</accession>
<dbReference type="Pfam" id="PF16198">
    <property type="entry name" value="TruB_C_2"/>
    <property type="match status" value="1"/>
</dbReference>
<reference evidence="8 9" key="1">
    <citation type="submission" date="2018-08" db="EMBL/GenBank/DDBJ databases">
        <title>Genomic Encyclopedia of Archaeal and Bacterial Type Strains, Phase II (KMG-II): from individual species to whole genera.</title>
        <authorList>
            <person name="Goeker M."/>
        </authorList>
    </citation>
    <scope>NUCLEOTIDE SEQUENCE [LARGE SCALE GENOMIC DNA]</scope>
    <source>
        <strain evidence="8 9">ATCC 27112</strain>
    </source>
</reference>
<dbReference type="InParanoid" id="A0A397S173"/>
<evidence type="ECO:0000313" key="8">
    <source>
        <dbReference type="EMBL" id="RIA75954.1"/>
    </source>
</evidence>
<dbReference type="InterPro" id="IPR014780">
    <property type="entry name" value="tRNA_psdUridine_synth_TruB"/>
</dbReference>
<evidence type="ECO:0000256" key="4">
    <source>
        <dbReference type="ARBA" id="ARBA00023235"/>
    </source>
</evidence>
<evidence type="ECO:0000313" key="9">
    <source>
        <dbReference type="Proteomes" id="UP000266506"/>
    </source>
</evidence>
<comment type="catalytic activity">
    <reaction evidence="1 5">
        <text>uridine(55) in tRNA = pseudouridine(55) in tRNA</text>
        <dbReference type="Rhea" id="RHEA:42532"/>
        <dbReference type="Rhea" id="RHEA-COMP:10101"/>
        <dbReference type="Rhea" id="RHEA-COMP:10102"/>
        <dbReference type="ChEBI" id="CHEBI:65314"/>
        <dbReference type="ChEBI" id="CHEBI:65315"/>
        <dbReference type="EC" id="5.4.99.25"/>
    </reaction>
</comment>
<dbReference type="InterPro" id="IPR002501">
    <property type="entry name" value="PsdUridine_synth_N"/>
</dbReference>
<protein>
    <recommendedName>
        <fullName evidence="5">tRNA pseudouridine synthase B</fullName>
        <ecNumber evidence="5">5.4.99.25</ecNumber>
    </recommendedName>
    <alternativeName>
        <fullName evidence="5">tRNA pseudouridine(55) synthase</fullName>
        <shortName evidence="5">Psi55 synthase</shortName>
    </alternativeName>
    <alternativeName>
        <fullName evidence="5">tRNA pseudouridylate synthase</fullName>
    </alternativeName>
    <alternativeName>
        <fullName evidence="5">tRNA-uridine isomerase</fullName>
    </alternativeName>
</protein>
<dbReference type="Proteomes" id="UP000266506">
    <property type="component" value="Unassembled WGS sequence"/>
</dbReference>
<dbReference type="InterPro" id="IPR020103">
    <property type="entry name" value="PsdUridine_synth_cat_dom_sf"/>
</dbReference>
<dbReference type="EC" id="5.4.99.25" evidence="5"/>
<keyword evidence="3 5" id="KW-0819">tRNA processing</keyword>
<dbReference type="EMBL" id="QXEV01000008">
    <property type="protein sequence ID" value="RIA75954.1"/>
    <property type="molecule type" value="Genomic_DNA"/>
</dbReference>
<dbReference type="RefSeq" id="WP_119016137.1">
    <property type="nucleotide sequence ID" value="NZ_QXEV01000008.1"/>
</dbReference>
<feature type="domain" description="Pseudouridine synthase II N-terminal" evidence="6">
    <location>
        <begin position="23"/>
        <end position="175"/>
    </location>
</feature>
<dbReference type="NCBIfam" id="TIGR00431">
    <property type="entry name" value="TruB"/>
    <property type="match status" value="1"/>
</dbReference>
<dbReference type="PANTHER" id="PTHR13767:SF2">
    <property type="entry name" value="PSEUDOURIDYLATE SYNTHASE TRUB1"/>
    <property type="match status" value="1"/>
</dbReference>
<dbReference type="AlphaFoldDB" id="A0A397S173"/>
<dbReference type="GO" id="GO:1990481">
    <property type="term" value="P:mRNA pseudouridine synthesis"/>
    <property type="evidence" value="ECO:0007669"/>
    <property type="project" value="TreeGrafter"/>
</dbReference>
<evidence type="ECO:0000259" key="7">
    <source>
        <dbReference type="Pfam" id="PF16198"/>
    </source>
</evidence>
<evidence type="ECO:0000256" key="3">
    <source>
        <dbReference type="ARBA" id="ARBA00022694"/>
    </source>
</evidence>
<dbReference type="SUPFAM" id="SSF55120">
    <property type="entry name" value="Pseudouridine synthase"/>
    <property type="match status" value="1"/>
</dbReference>
<name>A0A397S173_9MOLU</name>
<organism evidence="8 9">
    <name type="scientific">Anaeroplasma bactoclasticum</name>
    <dbReference type="NCBI Taxonomy" id="2088"/>
    <lineage>
        <taxon>Bacteria</taxon>
        <taxon>Bacillati</taxon>
        <taxon>Mycoplasmatota</taxon>
        <taxon>Mollicutes</taxon>
        <taxon>Anaeroplasmatales</taxon>
        <taxon>Anaeroplasmataceae</taxon>
        <taxon>Anaeroplasma</taxon>
    </lineage>
</organism>
<sequence length="288" mass="32432">MDGLLIVDKPKGITSQSVCLKLKRILGAKKCGHNGTLDPNATGVMVVAVDSATKLLKLIHEHDKEYIATIVFGLDSNTLDMDSDITKDISMNPSIKNIQLALEELKSRKTQIPPLTSAVKIDGMKLYEYQRKGIDVKVPSRNVELKEYEILSDLRFINNHYEIDIKISVSKGYFVRSLARDLGELLGGCAILKDLRRTKSGEYKIEDAIPLDNITKDNIIPIFSFFDLPKVYVKDYMIPLVKNGITMDERQTSIHGTFYVDSSMGILAIYEEVDNLKYKPILIFKEGK</sequence>
<evidence type="ECO:0000256" key="1">
    <source>
        <dbReference type="ARBA" id="ARBA00000385"/>
    </source>
</evidence>
<keyword evidence="4 5" id="KW-0413">Isomerase</keyword>
<evidence type="ECO:0000256" key="5">
    <source>
        <dbReference type="HAMAP-Rule" id="MF_01080"/>
    </source>
</evidence>
<evidence type="ECO:0000259" key="6">
    <source>
        <dbReference type="Pfam" id="PF01509"/>
    </source>
</evidence>
<dbReference type="GO" id="GO:0003723">
    <property type="term" value="F:RNA binding"/>
    <property type="evidence" value="ECO:0007669"/>
    <property type="project" value="InterPro"/>
</dbReference>
<comment type="function">
    <text evidence="5">Responsible for synthesis of pseudouridine from uracil-55 in the psi GC loop of transfer RNAs.</text>
</comment>
<feature type="domain" description="tRNA pseudouridylate synthase B C-terminal" evidence="7">
    <location>
        <begin position="176"/>
        <end position="216"/>
    </location>
</feature>
<dbReference type="FunCoup" id="A0A397S173">
    <property type="interactions" value="296"/>
</dbReference>
<comment type="similarity">
    <text evidence="2 5">Belongs to the pseudouridine synthase TruB family. Type 1 subfamily.</text>
</comment>
<dbReference type="Pfam" id="PF01509">
    <property type="entry name" value="TruB_N"/>
    <property type="match status" value="1"/>
</dbReference>
<dbReference type="PANTHER" id="PTHR13767">
    <property type="entry name" value="TRNA-PSEUDOURIDINE SYNTHASE"/>
    <property type="match status" value="1"/>
</dbReference>
<dbReference type="GO" id="GO:0031119">
    <property type="term" value="P:tRNA pseudouridine synthesis"/>
    <property type="evidence" value="ECO:0007669"/>
    <property type="project" value="UniProtKB-UniRule"/>
</dbReference>
<comment type="caution">
    <text evidence="8">The sequence shown here is derived from an EMBL/GenBank/DDBJ whole genome shotgun (WGS) entry which is preliminary data.</text>
</comment>
<feature type="active site" description="Nucleophile" evidence="5">
    <location>
        <position position="38"/>
    </location>
</feature>
<keyword evidence="9" id="KW-1185">Reference proteome</keyword>
<dbReference type="GO" id="GO:0160148">
    <property type="term" value="F:tRNA pseudouridine(55) synthase activity"/>
    <property type="evidence" value="ECO:0007669"/>
    <property type="project" value="UniProtKB-EC"/>
</dbReference>
<proteinExistence type="inferred from homology"/>
<dbReference type="InterPro" id="IPR032819">
    <property type="entry name" value="TruB_C"/>
</dbReference>